<dbReference type="Proteomes" id="UP000194236">
    <property type="component" value="Unassembled WGS sequence"/>
</dbReference>
<feature type="transmembrane region" description="Helical" evidence="6">
    <location>
        <begin position="99"/>
        <end position="126"/>
    </location>
</feature>
<dbReference type="GO" id="GO:0022857">
    <property type="term" value="F:transmembrane transporter activity"/>
    <property type="evidence" value="ECO:0007669"/>
    <property type="project" value="UniProtKB-UniRule"/>
</dbReference>
<keyword evidence="5 6" id="KW-0472">Membrane</keyword>
<keyword evidence="8" id="KW-1185">Reference proteome</keyword>
<comment type="subcellular location">
    <subcellularLocation>
        <location evidence="6">Cell membrane</location>
        <topology evidence="6">Multi-pass membrane protein</topology>
    </subcellularLocation>
    <subcellularLocation>
        <location evidence="1">Membrane</location>
        <topology evidence="1">Multi-pass membrane protein</topology>
    </subcellularLocation>
</comment>
<protein>
    <recommendedName>
        <fullName evidence="6">Choline transporter-like protein</fullName>
    </recommendedName>
</protein>
<sequence length="281" mass="32015">MRSHVKFVVALFHETASCIRSMPLILIQPLWTLLALIGFLTLWLFILMALATSDHQSRDQRMLHTTTDKDLLSVGTELKNKLTSFTLIRYRDSSWIQFMWWYLLIAFVWIAEFLCSCQQMVIAGAVSSWYFSRDRDNLGFPILNATRDLVCCHLGSVALGSFLITAVKLPRLIIQQTTARLRQFEEYRLARTALQACGCCLWVVEKFLNYLTRNAYTMVVLKRTNFCVSARLAFQTLFSNTIRVAAINSIGDFILLLGKLIVASLTAIVGVILIRVSIMTL</sequence>
<keyword evidence="3 6" id="KW-0812">Transmembrane</keyword>
<evidence type="ECO:0000313" key="7">
    <source>
        <dbReference type="EMBL" id="OTF71535.1"/>
    </source>
</evidence>
<keyword evidence="4 6" id="KW-1133">Transmembrane helix</keyword>
<dbReference type="PANTHER" id="PTHR12385:SF12">
    <property type="entry name" value="CHOLINE TRANSPORTER-LIKE PROTEIN"/>
    <property type="match status" value="1"/>
</dbReference>
<feature type="transmembrane region" description="Helical" evidence="6">
    <location>
        <begin position="146"/>
        <end position="167"/>
    </location>
</feature>
<evidence type="ECO:0000256" key="2">
    <source>
        <dbReference type="ARBA" id="ARBA00007168"/>
    </source>
</evidence>
<comment type="similarity">
    <text evidence="2 6">Belongs to the CTL (choline transporter-like) family.</text>
</comment>
<feature type="transmembrane region" description="Helical" evidence="6">
    <location>
        <begin position="30"/>
        <end position="52"/>
    </location>
</feature>
<accession>A0A1Y3AWL2</accession>
<evidence type="ECO:0000256" key="6">
    <source>
        <dbReference type="RuleBase" id="RU368066"/>
    </source>
</evidence>
<feature type="transmembrane region" description="Helical" evidence="6">
    <location>
        <begin position="253"/>
        <end position="278"/>
    </location>
</feature>
<dbReference type="OrthoDB" id="420519at2759"/>
<comment type="caution">
    <text evidence="7">The sequence shown here is derived from an EMBL/GenBank/DDBJ whole genome shotgun (WGS) entry which is preliminary data.</text>
</comment>
<evidence type="ECO:0000313" key="8">
    <source>
        <dbReference type="Proteomes" id="UP000194236"/>
    </source>
</evidence>
<comment type="caution">
    <text evidence="6">Lacks conserved residue(s) required for the propagation of feature annotation.</text>
</comment>
<organism evidence="7 8">
    <name type="scientific">Euroglyphus maynei</name>
    <name type="common">Mayne's house dust mite</name>
    <dbReference type="NCBI Taxonomy" id="6958"/>
    <lineage>
        <taxon>Eukaryota</taxon>
        <taxon>Metazoa</taxon>
        <taxon>Ecdysozoa</taxon>
        <taxon>Arthropoda</taxon>
        <taxon>Chelicerata</taxon>
        <taxon>Arachnida</taxon>
        <taxon>Acari</taxon>
        <taxon>Acariformes</taxon>
        <taxon>Sarcoptiformes</taxon>
        <taxon>Astigmata</taxon>
        <taxon>Psoroptidia</taxon>
        <taxon>Analgoidea</taxon>
        <taxon>Pyroglyphidae</taxon>
        <taxon>Pyroglyphinae</taxon>
        <taxon>Euroglyphus</taxon>
    </lineage>
</organism>
<dbReference type="InterPro" id="IPR007603">
    <property type="entry name" value="Choline_transptr-like"/>
</dbReference>
<dbReference type="Pfam" id="PF04515">
    <property type="entry name" value="Choline_transpo"/>
    <property type="match status" value="1"/>
</dbReference>
<dbReference type="PANTHER" id="PTHR12385">
    <property type="entry name" value="CHOLINE TRANSPORTER-LIKE (SLC FAMILY 44)"/>
    <property type="match status" value="1"/>
</dbReference>
<evidence type="ECO:0000256" key="3">
    <source>
        <dbReference type="ARBA" id="ARBA00022692"/>
    </source>
</evidence>
<comment type="function">
    <text evidence="6">Choline transporter.</text>
</comment>
<evidence type="ECO:0000256" key="4">
    <source>
        <dbReference type="ARBA" id="ARBA00022989"/>
    </source>
</evidence>
<evidence type="ECO:0000256" key="5">
    <source>
        <dbReference type="ARBA" id="ARBA00023136"/>
    </source>
</evidence>
<dbReference type="GO" id="GO:0005886">
    <property type="term" value="C:plasma membrane"/>
    <property type="evidence" value="ECO:0007669"/>
    <property type="project" value="UniProtKB-SubCell"/>
</dbReference>
<name>A0A1Y3AWL2_EURMA</name>
<gene>
    <name evidence="7" type="ORF">BLA29_007840</name>
</gene>
<dbReference type="AlphaFoldDB" id="A0A1Y3AWL2"/>
<dbReference type="EMBL" id="MUJZ01060518">
    <property type="protein sequence ID" value="OTF71535.1"/>
    <property type="molecule type" value="Genomic_DNA"/>
</dbReference>
<evidence type="ECO:0000256" key="1">
    <source>
        <dbReference type="ARBA" id="ARBA00004141"/>
    </source>
</evidence>
<reference evidence="7 8" key="1">
    <citation type="submission" date="2017-03" db="EMBL/GenBank/DDBJ databases">
        <title>Genome Survey of Euroglyphus maynei.</title>
        <authorList>
            <person name="Arlian L.G."/>
            <person name="Morgan M.S."/>
            <person name="Rider S.D."/>
        </authorList>
    </citation>
    <scope>NUCLEOTIDE SEQUENCE [LARGE SCALE GENOMIC DNA]</scope>
    <source>
        <strain evidence="7">Arlian Lab</strain>
        <tissue evidence="7">Whole body</tissue>
    </source>
</reference>
<proteinExistence type="inferred from homology"/>